<evidence type="ECO:0000256" key="3">
    <source>
        <dbReference type="ARBA" id="ARBA00022722"/>
    </source>
</evidence>
<reference evidence="8" key="1">
    <citation type="submission" date="2023-04" db="EMBL/GenBank/DDBJ databases">
        <title>Phytophthora fragariaefolia NBRC 109709.</title>
        <authorList>
            <person name="Ichikawa N."/>
            <person name="Sato H."/>
            <person name="Tonouchi N."/>
        </authorList>
    </citation>
    <scope>NUCLEOTIDE SEQUENCE</scope>
    <source>
        <strain evidence="8">NBRC 109709</strain>
    </source>
</reference>
<evidence type="ECO:0000256" key="1">
    <source>
        <dbReference type="ARBA" id="ARBA00022679"/>
    </source>
</evidence>
<accession>A0A9W7CV77</accession>
<dbReference type="FunFam" id="1.10.340.70:FF:000001">
    <property type="entry name" value="Retrovirus-related Pol polyprotein from transposon gypsy-like Protein"/>
    <property type="match status" value="1"/>
</dbReference>
<dbReference type="SUPFAM" id="SSF56672">
    <property type="entry name" value="DNA/RNA polymerases"/>
    <property type="match status" value="1"/>
</dbReference>
<dbReference type="GO" id="GO:0015074">
    <property type="term" value="P:DNA integration"/>
    <property type="evidence" value="ECO:0007669"/>
    <property type="project" value="InterPro"/>
</dbReference>
<evidence type="ECO:0000313" key="9">
    <source>
        <dbReference type="Proteomes" id="UP001165121"/>
    </source>
</evidence>
<dbReference type="InterPro" id="IPR012337">
    <property type="entry name" value="RNaseH-like_sf"/>
</dbReference>
<evidence type="ECO:0000256" key="5">
    <source>
        <dbReference type="ARBA" id="ARBA00022801"/>
    </source>
</evidence>
<dbReference type="InterPro" id="IPR050951">
    <property type="entry name" value="Retrovirus_Pol_polyprotein"/>
</dbReference>
<comment type="caution">
    <text evidence="8">The sequence shown here is derived from an EMBL/GenBank/DDBJ whole genome shotgun (WGS) entry which is preliminary data.</text>
</comment>
<dbReference type="Proteomes" id="UP001165121">
    <property type="component" value="Unassembled WGS sequence"/>
</dbReference>
<dbReference type="OrthoDB" id="121884at2759"/>
<keyword evidence="4" id="KW-0255">Endonuclease</keyword>
<dbReference type="InterPro" id="IPR002156">
    <property type="entry name" value="RNaseH_domain"/>
</dbReference>
<sequence>MTVFQRNIPAPASMGPVLGRSSYIDDIAHGAPTWDQLCDDLDALLFRLRYWNISVSLPKSEFGKLSIPYLSHEISAEGIRAVPKIAKGVQDLPFPKTLKGVQSFLGSLNYYHKFIEDFPVVAAVLYELSDDQVRSERDLTRAKAAFEILKKKIVSTPLLRHPDRSKPFVIIPHANRWAACAVLGQEHDGKIQPVRFTGRVLNDAELRSHVAEKEVIAVLRVLQVFRTLRKGCRLEVYTRHSVFKWILQSKTTDGRCVPWGVILSHCDITVRKVQRDEDGLAAIMGAGITPREHLDEVAESLIPAKGRVRKPPVLSEEMLDDTYQGIVLSFDGAAKTSTRRGSCGCILWQLPGWKILEAHGFILDDVLVNDAEYNGLLKGVQMALDRQVENLVVVGDSRIVIQQVQGLINCHQPNLQKHLAECEAQKEKFRKLHLVHVKREYNQAADYLTSKTLTLGKSWTVQDPEEFLHLQRVSKIAEKLMKPKVVLLEGELPQVSERQSLPKGSVGDVADSQSAPLPQAARVFAVLTRSKAQARTLPSPEVIEDAPPDQEEPRRQMTPLEYQAERWRRIRVHQEQDTYLSELKSFLKGDIGRFPPRRLRKISKVADLFALDARDALYRLARSPRGRPRYFVDEPRLVIPDALRSDMLHYAHEDFQGGHQGITRTYEKLRSEFYWPGMYADVEHYVKECVDCASGKGHPPNEGPSPENIEPRRPFEVVSMVFVTPMPESERGNTFLLLFQDAFSGFVMCKPMGSTTAQAVAELYEECVFRRFGASSMVRHDQDSRFMSEVVVGLLSPLL</sequence>
<dbReference type="GO" id="GO:0003676">
    <property type="term" value="F:nucleic acid binding"/>
    <property type="evidence" value="ECO:0007669"/>
    <property type="project" value="InterPro"/>
</dbReference>
<proteinExistence type="predicted"/>
<dbReference type="Gene3D" id="3.30.420.10">
    <property type="entry name" value="Ribonuclease H-like superfamily/Ribonuclease H"/>
    <property type="match status" value="2"/>
</dbReference>
<dbReference type="Pfam" id="PF13456">
    <property type="entry name" value="RVT_3"/>
    <property type="match status" value="1"/>
</dbReference>
<dbReference type="PROSITE" id="PS50994">
    <property type="entry name" value="INTEGRASE"/>
    <property type="match status" value="1"/>
</dbReference>
<dbReference type="Pfam" id="PF17921">
    <property type="entry name" value="Integrase_H2C2"/>
    <property type="match status" value="1"/>
</dbReference>
<dbReference type="AlphaFoldDB" id="A0A9W7CV77"/>
<keyword evidence="9" id="KW-1185">Reference proteome</keyword>
<dbReference type="Pfam" id="PF17917">
    <property type="entry name" value="RT_RNaseH"/>
    <property type="match status" value="1"/>
</dbReference>
<evidence type="ECO:0000313" key="8">
    <source>
        <dbReference type="EMBL" id="GMF41731.1"/>
    </source>
</evidence>
<dbReference type="GO" id="GO:0004523">
    <property type="term" value="F:RNA-DNA hybrid ribonuclease activity"/>
    <property type="evidence" value="ECO:0007669"/>
    <property type="project" value="InterPro"/>
</dbReference>
<dbReference type="InterPro" id="IPR001584">
    <property type="entry name" value="Integrase_cat-core"/>
</dbReference>
<keyword evidence="3" id="KW-0540">Nuclease</keyword>
<dbReference type="CDD" id="cd09279">
    <property type="entry name" value="RNase_HI_like"/>
    <property type="match status" value="1"/>
</dbReference>
<keyword evidence="2" id="KW-0548">Nucleotidyltransferase</keyword>
<dbReference type="SUPFAM" id="SSF53098">
    <property type="entry name" value="Ribonuclease H-like"/>
    <property type="match status" value="2"/>
</dbReference>
<dbReference type="InterPro" id="IPR041373">
    <property type="entry name" value="RT_RNaseH"/>
</dbReference>
<evidence type="ECO:0000256" key="2">
    <source>
        <dbReference type="ARBA" id="ARBA00022695"/>
    </source>
</evidence>
<keyword evidence="5" id="KW-0378">Hydrolase</keyword>
<keyword evidence="6" id="KW-0695">RNA-directed DNA polymerase</keyword>
<dbReference type="GO" id="GO:0003964">
    <property type="term" value="F:RNA-directed DNA polymerase activity"/>
    <property type="evidence" value="ECO:0007669"/>
    <property type="project" value="UniProtKB-KW"/>
</dbReference>
<evidence type="ECO:0000259" key="7">
    <source>
        <dbReference type="PROSITE" id="PS50994"/>
    </source>
</evidence>
<dbReference type="EMBL" id="BSXT01001368">
    <property type="protein sequence ID" value="GMF41731.1"/>
    <property type="molecule type" value="Genomic_DNA"/>
</dbReference>
<organism evidence="8 9">
    <name type="scientific">Phytophthora fragariaefolia</name>
    <dbReference type="NCBI Taxonomy" id="1490495"/>
    <lineage>
        <taxon>Eukaryota</taxon>
        <taxon>Sar</taxon>
        <taxon>Stramenopiles</taxon>
        <taxon>Oomycota</taxon>
        <taxon>Peronosporomycetes</taxon>
        <taxon>Peronosporales</taxon>
        <taxon>Peronosporaceae</taxon>
        <taxon>Phytophthora</taxon>
    </lineage>
</organism>
<keyword evidence="1" id="KW-0808">Transferase</keyword>
<dbReference type="InterPro" id="IPR041588">
    <property type="entry name" value="Integrase_H2C2"/>
</dbReference>
<dbReference type="Gene3D" id="3.30.70.270">
    <property type="match status" value="2"/>
</dbReference>
<dbReference type="InterPro" id="IPR043128">
    <property type="entry name" value="Rev_trsase/Diguanyl_cyclase"/>
</dbReference>
<name>A0A9W7CV77_9STRA</name>
<evidence type="ECO:0000256" key="6">
    <source>
        <dbReference type="ARBA" id="ARBA00022918"/>
    </source>
</evidence>
<dbReference type="PANTHER" id="PTHR37984:SF5">
    <property type="entry name" value="PROTEIN NYNRIN-LIKE"/>
    <property type="match status" value="1"/>
</dbReference>
<dbReference type="Gene3D" id="1.10.340.70">
    <property type="match status" value="1"/>
</dbReference>
<protein>
    <submittedName>
        <fullName evidence="8">Unnamed protein product</fullName>
    </submittedName>
</protein>
<evidence type="ECO:0000256" key="4">
    <source>
        <dbReference type="ARBA" id="ARBA00022759"/>
    </source>
</evidence>
<gene>
    <name evidence="8" type="ORF">Pfra01_001333800</name>
</gene>
<dbReference type="InterPro" id="IPR043502">
    <property type="entry name" value="DNA/RNA_pol_sf"/>
</dbReference>
<dbReference type="InterPro" id="IPR036397">
    <property type="entry name" value="RNaseH_sf"/>
</dbReference>
<feature type="domain" description="Integrase catalytic" evidence="7">
    <location>
        <begin position="710"/>
        <end position="799"/>
    </location>
</feature>
<dbReference type="PANTHER" id="PTHR37984">
    <property type="entry name" value="PROTEIN CBG26694"/>
    <property type="match status" value="1"/>
</dbReference>